<dbReference type="GO" id="GO:0003676">
    <property type="term" value="F:nucleic acid binding"/>
    <property type="evidence" value="ECO:0007669"/>
    <property type="project" value="InterPro"/>
</dbReference>
<dbReference type="Proteomes" id="UP000178089">
    <property type="component" value="Unassembled WGS sequence"/>
</dbReference>
<sequence length="181" mass="20856">MKYKKLMAIGFVVFVLFVSGSYIIYAVTVISIDENTPYRVERVLDGDTFMVKIGWHDVTIRMLGIDTPETVDPRKLVQCYGKEASDETKSLLTGQKVRLKLNPNREERDRYGRYLAYVYMNGANNLFVNEFLLENGYAHEYTYGKPYMYQKEFREIEKTAKEAGKGLWGGCEITSSKPAKL</sequence>
<evidence type="ECO:0000313" key="6">
    <source>
        <dbReference type="Proteomes" id="UP000178089"/>
    </source>
</evidence>
<comment type="caution">
    <text evidence="5">The sequence shown here is derived from an EMBL/GenBank/DDBJ whole genome shotgun (WGS) entry which is preliminary data.</text>
</comment>
<dbReference type="AlphaFoldDB" id="A0A1G2MZ28"/>
<dbReference type="Pfam" id="PF00565">
    <property type="entry name" value="SNase"/>
    <property type="match status" value="1"/>
</dbReference>
<evidence type="ECO:0000313" key="5">
    <source>
        <dbReference type="EMBL" id="OHA29136.1"/>
    </source>
</evidence>
<keyword evidence="1" id="KW-0540">Nuclease</keyword>
<name>A0A1G2MZ28_9BACT</name>
<dbReference type="CDD" id="cd00175">
    <property type="entry name" value="SNc"/>
    <property type="match status" value="1"/>
</dbReference>
<dbReference type="Gene3D" id="2.40.50.90">
    <property type="match status" value="1"/>
</dbReference>
<evidence type="ECO:0000256" key="2">
    <source>
        <dbReference type="ARBA" id="ARBA00022759"/>
    </source>
</evidence>
<organism evidence="5 6">
    <name type="scientific">Candidatus Taylorbacteria bacterium RIFCSPHIGHO2_12_FULL_45_16</name>
    <dbReference type="NCBI Taxonomy" id="1802315"/>
    <lineage>
        <taxon>Bacteria</taxon>
        <taxon>Candidatus Tayloriibacteriota</taxon>
    </lineage>
</organism>
<protein>
    <recommendedName>
        <fullName evidence="4">TNase-like domain-containing protein</fullName>
    </recommendedName>
</protein>
<dbReference type="PROSITE" id="PS50830">
    <property type="entry name" value="TNASE_3"/>
    <property type="match status" value="1"/>
</dbReference>
<dbReference type="STRING" id="1802315.A3F51_00785"/>
<accession>A0A1G2MZ28</accession>
<keyword evidence="3" id="KW-0378">Hydrolase</keyword>
<dbReference type="SMART" id="SM00318">
    <property type="entry name" value="SNc"/>
    <property type="match status" value="1"/>
</dbReference>
<dbReference type="GO" id="GO:0004519">
    <property type="term" value="F:endonuclease activity"/>
    <property type="evidence" value="ECO:0007669"/>
    <property type="project" value="UniProtKB-KW"/>
</dbReference>
<feature type="domain" description="TNase-like" evidence="4">
    <location>
        <begin position="34"/>
        <end position="170"/>
    </location>
</feature>
<proteinExistence type="predicted"/>
<dbReference type="InterPro" id="IPR035437">
    <property type="entry name" value="SNase_OB-fold_sf"/>
</dbReference>
<keyword evidence="2" id="KW-0255">Endonuclease</keyword>
<reference evidence="5 6" key="1">
    <citation type="journal article" date="2016" name="Nat. Commun.">
        <title>Thousands of microbial genomes shed light on interconnected biogeochemical processes in an aquifer system.</title>
        <authorList>
            <person name="Anantharaman K."/>
            <person name="Brown C.T."/>
            <person name="Hug L.A."/>
            <person name="Sharon I."/>
            <person name="Castelle C.J."/>
            <person name="Probst A.J."/>
            <person name="Thomas B.C."/>
            <person name="Singh A."/>
            <person name="Wilkins M.J."/>
            <person name="Karaoz U."/>
            <person name="Brodie E.L."/>
            <person name="Williams K.H."/>
            <person name="Hubbard S.S."/>
            <person name="Banfield J.F."/>
        </authorList>
    </citation>
    <scope>NUCLEOTIDE SEQUENCE [LARGE SCALE GENOMIC DNA]</scope>
</reference>
<evidence type="ECO:0000259" key="4">
    <source>
        <dbReference type="PROSITE" id="PS50830"/>
    </source>
</evidence>
<dbReference type="GO" id="GO:0016787">
    <property type="term" value="F:hydrolase activity"/>
    <property type="evidence" value="ECO:0007669"/>
    <property type="project" value="UniProtKB-KW"/>
</dbReference>
<evidence type="ECO:0000256" key="3">
    <source>
        <dbReference type="ARBA" id="ARBA00022801"/>
    </source>
</evidence>
<dbReference type="PANTHER" id="PTHR12302">
    <property type="entry name" value="EBNA2 BINDING PROTEIN P100"/>
    <property type="match status" value="1"/>
</dbReference>
<dbReference type="PANTHER" id="PTHR12302:SF3">
    <property type="entry name" value="SERINE_THREONINE-PROTEIN KINASE 31"/>
    <property type="match status" value="1"/>
</dbReference>
<dbReference type="InterPro" id="IPR016071">
    <property type="entry name" value="Staphylococal_nuclease_OB-fold"/>
</dbReference>
<dbReference type="SUPFAM" id="SSF50199">
    <property type="entry name" value="Staphylococcal nuclease"/>
    <property type="match status" value="1"/>
</dbReference>
<dbReference type="PROSITE" id="PS01284">
    <property type="entry name" value="TNASE_2"/>
    <property type="match status" value="1"/>
</dbReference>
<dbReference type="EMBL" id="MHRT01000005">
    <property type="protein sequence ID" value="OHA29136.1"/>
    <property type="molecule type" value="Genomic_DNA"/>
</dbReference>
<evidence type="ECO:0000256" key="1">
    <source>
        <dbReference type="ARBA" id="ARBA00022722"/>
    </source>
</evidence>
<dbReference type="InterPro" id="IPR002071">
    <property type="entry name" value="Thermonucl_AS"/>
</dbReference>
<gene>
    <name evidence="5" type="ORF">A3F51_00785</name>
</gene>